<keyword evidence="1" id="KW-0732">Signal</keyword>
<accession>A0A9E4N7U4</accession>
<dbReference type="Proteomes" id="UP000886667">
    <property type="component" value="Unassembled WGS sequence"/>
</dbReference>
<sequence>MRGFFSLLFLLFISLAAPADWIIEKNSNSSPTNTLDEMAIVKNGLGDSFSLYRISDSGEVWANFTISKDFTDPADWNTPPMLRIDSNKPISLSRQKDLQVMGVAVDAYKWQQDQLEFLIWHGKESEGLSDTMVQIMEGNELVVRYYLSRGRYRESSFPLTEAKTTITSALAIKNNTSHSTQQTKTTFKEYVLLEIKQCLQQAESYNSCLRRIKECRNKADQEIGQFNRCYR</sequence>
<evidence type="ECO:0000313" key="3">
    <source>
        <dbReference type="Proteomes" id="UP000886667"/>
    </source>
</evidence>
<feature type="signal peptide" evidence="1">
    <location>
        <begin position="1"/>
        <end position="19"/>
    </location>
</feature>
<name>A0A9E4N7U4_9GAMM</name>
<feature type="chain" id="PRO_5038934911" evidence="1">
    <location>
        <begin position="20"/>
        <end position="231"/>
    </location>
</feature>
<organism evidence="2 3">
    <name type="scientific">Candidatus Thiodiazotropha taylori</name>
    <dbReference type="NCBI Taxonomy" id="2792791"/>
    <lineage>
        <taxon>Bacteria</taxon>
        <taxon>Pseudomonadati</taxon>
        <taxon>Pseudomonadota</taxon>
        <taxon>Gammaproteobacteria</taxon>
        <taxon>Chromatiales</taxon>
        <taxon>Sedimenticolaceae</taxon>
        <taxon>Candidatus Thiodiazotropha</taxon>
    </lineage>
</organism>
<dbReference type="AlphaFoldDB" id="A0A9E4N7U4"/>
<reference evidence="2" key="1">
    <citation type="journal article" date="2021" name="Proc. Natl. Acad. Sci. U.S.A.">
        <title>Global biogeography of chemosynthetic symbionts reveals both localized and globally distributed symbiont groups. .</title>
        <authorList>
            <person name="Osvatic J.T."/>
            <person name="Wilkins L.G.E."/>
            <person name="Leibrecht L."/>
            <person name="Leray M."/>
            <person name="Zauner S."/>
            <person name="Polzin J."/>
            <person name="Camacho Y."/>
            <person name="Gros O."/>
            <person name="van Gils J.A."/>
            <person name="Eisen J.A."/>
            <person name="Petersen J.M."/>
            <person name="Yuen B."/>
        </authorList>
    </citation>
    <scope>NUCLEOTIDE SEQUENCE</scope>
    <source>
        <strain evidence="2">MAGclacostrist064TRANS</strain>
    </source>
</reference>
<gene>
    <name evidence="2" type="ORF">JAZ07_22570</name>
</gene>
<evidence type="ECO:0000256" key="1">
    <source>
        <dbReference type="SAM" id="SignalP"/>
    </source>
</evidence>
<evidence type="ECO:0000313" key="2">
    <source>
        <dbReference type="EMBL" id="MCG7949131.1"/>
    </source>
</evidence>
<comment type="caution">
    <text evidence="2">The sequence shown here is derived from an EMBL/GenBank/DDBJ whole genome shotgun (WGS) entry which is preliminary data.</text>
</comment>
<proteinExistence type="predicted"/>
<dbReference type="EMBL" id="JAEPCM010000851">
    <property type="protein sequence ID" value="MCG7949131.1"/>
    <property type="molecule type" value="Genomic_DNA"/>
</dbReference>
<protein>
    <submittedName>
        <fullName evidence="2">Uncharacterized protein</fullName>
    </submittedName>
</protein>